<proteinExistence type="predicted"/>
<dbReference type="EMBL" id="CP018866">
    <property type="protein sequence ID" value="AST93513.1"/>
    <property type="molecule type" value="Genomic_DNA"/>
</dbReference>
<name>A0A223KVW6_9BACI</name>
<reference evidence="2 3" key="1">
    <citation type="submission" date="2016-12" db="EMBL/GenBank/DDBJ databases">
        <title>The whole genome sequencing and assembly of Bacillus cohnii DSM 6307T strain.</title>
        <authorList>
            <person name="Lee Y.-J."/>
            <person name="Yi H."/>
            <person name="Bahn Y.-S."/>
            <person name="Kim J.F."/>
            <person name="Lee D.-W."/>
        </authorList>
    </citation>
    <scope>NUCLEOTIDE SEQUENCE [LARGE SCALE GENOMIC DNA]</scope>
    <source>
        <strain evidence="2 3">DSM 6307</strain>
    </source>
</reference>
<dbReference type="STRING" id="1314751.GCA_001591425_03050"/>
<evidence type="ECO:0000313" key="3">
    <source>
        <dbReference type="Proteomes" id="UP000215224"/>
    </source>
</evidence>
<feature type="domain" description="Thiopeptide-type bacteriocin biosynthesis" evidence="1">
    <location>
        <begin position="4"/>
        <end position="285"/>
    </location>
</feature>
<evidence type="ECO:0000313" key="2">
    <source>
        <dbReference type="EMBL" id="AST93513.1"/>
    </source>
</evidence>
<dbReference type="AlphaFoldDB" id="A0A223KVW6"/>
<evidence type="ECO:0000259" key="1">
    <source>
        <dbReference type="Pfam" id="PF14028"/>
    </source>
</evidence>
<dbReference type="Pfam" id="PF14028">
    <property type="entry name" value="Lant_dehydr_C"/>
    <property type="match status" value="1"/>
</dbReference>
<accession>A0A223KVW6</accession>
<sequence>MEKWISLHIFHHNMRNYDELIVILNQVMTDLENENEVNKWFYIRYWEGGPHVRLRFLTVNEKKTIQTISEKIQAFWKDAEPIESLTKEQYYRDHKFDGQALPFEKLPWYGDRRIQPIPYVPEIERYGGKDVIQNSEAMFHSSSKLVCFILEKLGLDPAKRFIVGLTLTRLLMEQLLEFDDMEDNIQFTSFYKEYWESFVAGNETDELVLLFKANEKSIRKFYSMLKDNPFVTDQLLRMKNELHVVRDTVQDELYIHRIVASHIHMTNNRLGVSPFVEYYISDYLCTFFEEIHKNGVVTIEEASRV</sequence>
<dbReference type="RefSeq" id="WP_066417941.1">
    <property type="nucleotide sequence ID" value="NZ_CP018866.1"/>
</dbReference>
<keyword evidence="3" id="KW-1185">Reference proteome</keyword>
<dbReference type="Proteomes" id="UP000215224">
    <property type="component" value="Chromosome"/>
</dbReference>
<protein>
    <recommendedName>
        <fullName evidence="1">Thiopeptide-type bacteriocin biosynthesis domain-containing protein</fullName>
    </recommendedName>
</protein>
<dbReference type="InterPro" id="IPR023809">
    <property type="entry name" value="Thiopep_bacteriocin_synth_dom"/>
</dbReference>
<gene>
    <name evidence="2" type="ORF">BC6307_20690</name>
</gene>
<dbReference type="KEGG" id="bcoh:BC6307_20690"/>
<dbReference type="NCBIfam" id="TIGR03891">
    <property type="entry name" value="thiopep_ocin"/>
    <property type="match status" value="1"/>
</dbReference>
<organism evidence="2 3">
    <name type="scientific">Sutcliffiella cohnii</name>
    <dbReference type="NCBI Taxonomy" id="33932"/>
    <lineage>
        <taxon>Bacteria</taxon>
        <taxon>Bacillati</taxon>
        <taxon>Bacillota</taxon>
        <taxon>Bacilli</taxon>
        <taxon>Bacillales</taxon>
        <taxon>Bacillaceae</taxon>
        <taxon>Sutcliffiella</taxon>
    </lineage>
</organism>